<evidence type="ECO:0000313" key="5">
    <source>
        <dbReference type="Proteomes" id="UP000694385"/>
    </source>
</evidence>
<dbReference type="AlphaFoldDB" id="A0A8C5NUH7"/>
<organism evidence="4 5">
    <name type="scientific">Jaculus jaculus</name>
    <name type="common">Lesser Egyptian jerboa</name>
    <dbReference type="NCBI Taxonomy" id="51337"/>
    <lineage>
        <taxon>Eukaryota</taxon>
        <taxon>Metazoa</taxon>
        <taxon>Chordata</taxon>
        <taxon>Craniata</taxon>
        <taxon>Vertebrata</taxon>
        <taxon>Euteleostomi</taxon>
        <taxon>Mammalia</taxon>
        <taxon>Eutheria</taxon>
        <taxon>Euarchontoglires</taxon>
        <taxon>Glires</taxon>
        <taxon>Rodentia</taxon>
        <taxon>Myomorpha</taxon>
        <taxon>Dipodoidea</taxon>
        <taxon>Dipodidae</taxon>
        <taxon>Dipodinae</taxon>
        <taxon>Jaculus</taxon>
    </lineage>
</organism>
<reference evidence="4" key="2">
    <citation type="submission" date="2025-09" db="UniProtKB">
        <authorList>
            <consortium name="Ensembl"/>
        </authorList>
    </citation>
    <scope>IDENTIFICATION</scope>
</reference>
<accession>A0A8C5NUH7</accession>
<proteinExistence type="predicted"/>
<dbReference type="GO" id="GO:0005856">
    <property type="term" value="C:cytoskeleton"/>
    <property type="evidence" value="ECO:0007669"/>
    <property type="project" value="TreeGrafter"/>
</dbReference>
<evidence type="ECO:0000256" key="2">
    <source>
        <dbReference type="SAM" id="Coils"/>
    </source>
</evidence>
<feature type="coiled-coil region" evidence="2">
    <location>
        <begin position="168"/>
        <end position="318"/>
    </location>
</feature>
<sequence length="338" mass="39434">MEDSNTDTEKEEEDEEKTDIPPATMPTIHIQDERFVVLSETPAFICLNELYAKGKIPGTRMAELKAKYALLHDTVVSTQTSELQLLQDAKIFAEQIEQQQVHMQRAEDFPTAFATNVTKMREQLLKYQNEYRALQERESHNAYRLNSLTEEKSLLLKEFDKIPKPGELEKKMRALKENTEELRKETMQKKLEIKNLREDLASKQKQLLKEQKELEKLMEYQVVLKDEVVHHQAIPVQIGKEIEKMTRKKVEMEKKNIALEGEVRLLNESLKKVETKGNALMEEKEEVIKDVESKRALLEVKEREYNQLIKLLELTRETEASSLTERLATFDCVLSSKT</sequence>
<dbReference type="Proteomes" id="UP000694385">
    <property type="component" value="Unassembled WGS sequence"/>
</dbReference>
<reference evidence="4" key="1">
    <citation type="submission" date="2025-08" db="UniProtKB">
        <authorList>
            <consortium name="Ensembl"/>
        </authorList>
    </citation>
    <scope>IDENTIFICATION</scope>
</reference>
<evidence type="ECO:0000256" key="1">
    <source>
        <dbReference type="ARBA" id="ARBA00023054"/>
    </source>
</evidence>
<dbReference type="OMA" id="EVVQHQN"/>
<evidence type="ECO:0000256" key="3">
    <source>
        <dbReference type="SAM" id="MobiDB-lite"/>
    </source>
</evidence>
<dbReference type="GeneTree" id="ENSGT00940000165989"/>
<keyword evidence="1 2" id="KW-0175">Coiled coil</keyword>
<dbReference type="PANTHER" id="PTHR32083">
    <property type="entry name" value="CILIA AND FLAGELLA-ASSOCIATED PROTEIN 58-RELATED"/>
    <property type="match status" value="1"/>
</dbReference>
<dbReference type="PANTHER" id="PTHR32083:SF34">
    <property type="entry name" value="COILED-COIL DOMAIN-CONTAINING PROTEIN 146"/>
    <property type="match status" value="1"/>
</dbReference>
<dbReference type="Ensembl" id="ENSJJAT00000001725.1">
    <property type="protein sequence ID" value="ENSJJAP00000001334.1"/>
    <property type="gene ID" value="ENSJJAG00000001386.1"/>
</dbReference>
<evidence type="ECO:0000313" key="4">
    <source>
        <dbReference type="Ensembl" id="ENSJJAP00000001334.1"/>
    </source>
</evidence>
<name>A0A8C5NUH7_JACJA</name>
<feature type="compositionally biased region" description="Acidic residues" evidence="3">
    <location>
        <begin position="1"/>
        <end position="17"/>
    </location>
</feature>
<feature type="region of interest" description="Disordered" evidence="3">
    <location>
        <begin position="1"/>
        <end position="23"/>
    </location>
</feature>
<keyword evidence="5" id="KW-1185">Reference proteome</keyword>
<protein>
    <submittedName>
        <fullName evidence="4">Uncharacterized protein</fullName>
    </submittedName>
</protein>